<reference evidence="7" key="1">
    <citation type="submission" date="2022-11" db="EMBL/GenBank/DDBJ databases">
        <title>Centuries of genome instability and evolution in soft-shell clam transmissible cancer (bioRxiv).</title>
        <authorList>
            <person name="Hart S.F.M."/>
            <person name="Yonemitsu M.A."/>
            <person name="Giersch R.M."/>
            <person name="Beal B.F."/>
            <person name="Arriagada G."/>
            <person name="Davis B.W."/>
            <person name="Ostrander E.A."/>
            <person name="Goff S.P."/>
            <person name="Metzger M.J."/>
        </authorList>
    </citation>
    <scope>NUCLEOTIDE SEQUENCE</scope>
    <source>
        <strain evidence="7">MELC-2E11</strain>
        <tissue evidence="7">Siphon/mantle</tissue>
    </source>
</reference>
<evidence type="ECO:0000256" key="3">
    <source>
        <dbReference type="ARBA" id="ARBA00022729"/>
    </source>
</evidence>
<dbReference type="InterPro" id="IPR042425">
    <property type="entry name" value="APCDD1"/>
</dbReference>
<accession>A0ABY7ER69</accession>
<evidence type="ECO:0000256" key="1">
    <source>
        <dbReference type="ARBA" id="ARBA00004167"/>
    </source>
</evidence>
<evidence type="ECO:0000256" key="5">
    <source>
        <dbReference type="ARBA" id="ARBA00023180"/>
    </source>
</evidence>
<sequence>MMDKINAQFLFIMFGICGTWIVAEVQPRKWAEDDCQRSLRESLAISVKTRSPPKLSGHWTSTKCEVRPGPEFVLRKYVFRKSGFFAQLFYYADEQCSHVTHYVSARGKVKPLGESWRTPGGVQSKYSLSEVKVIPYSEKKAHTFGKLVRRFCPDAKVKTVSPYRKFSIFKFPLRSKRKSTFENLEDFDCTKLFNFTMNELQLLRVERKQLKSIMTKSSEKRLELHLGDVSTEMTYRWQHVPTYYQIPLVKAKTPGCEVCSILSSANHRRPPALLISQHHEVALSGEWVSERCETRPNGQFLTRHLSFLGWRSFQGVYEFYRDPDCSEASYSIAIKGTYVLSGKSDVIPSASEFIFETSRLKITPQNYQMLMYMNSYAGNKCGDSGNWKTGVTQDVTSTEGCVLLGISLPHVEYELMKTEYDNRHSYLYVGQRPSDYVPLSDVKNRPTSFQHPLVRCGSNNEIMHEVSPVFDQYSAYSGSDSMAVPLTSSSEQKKNQNNFIIAVVDTMCTS</sequence>
<evidence type="ECO:0000313" key="8">
    <source>
        <dbReference type="Proteomes" id="UP001164746"/>
    </source>
</evidence>
<dbReference type="PANTHER" id="PTHR31021:SF1">
    <property type="entry name" value="CHROMOSOME UNDETERMINED SCAFFOLD_56, WHOLE GENOME SHOTGUN SEQUENCE"/>
    <property type="match status" value="1"/>
</dbReference>
<dbReference type="PANTHER" id="PTHR31021">
    <property type="entry name" value="ADENOMATOSIS POLYPOSIS COLI DOWN-REGULATED 1"/>
    <property type="match status" value="1"/>
</dbReference>
<dbReference type="EMBL" id="CP111019">
    <property type="protein sequence ID" value="WAR12345.1"/>
    <property type="molecule type" value="Genomic_DNA"/>
</dbReference>
<keyword evidence="3" id="KW-0732">Signal</keyword>
<dbReference type="SMART" id="SM01352">
    <property type="entry name" value="APCDDC"/>
    <property type="match status" value="2"/>
</dbReference>
<keyword evidence="5" id="KW-0325">Glycoprotein</keyword>
<dbReference type="Proteomes" id="UP001164746">
    <property type="component" value="Chromosome 8"/>
</dbReference>
<evidence type="ECO:0000259" key="6">
    <source>
        <dbReference type="SMART" id="SM01352"/>
    </source>
</evidence>
<gene>
    <name evidence="7" type="ORF">MAR_026525</name>
</gene>
<proteinExistence type="predicted"/>
<comment type="subcellular location">
    <subcellularLocation>
        <location evidence="1">Membrane</location>
        <topology evidence="1">Single-pass membrane protein</topology>
    </subcellularLocation>
</comment>
<feature type="domain" description="APCDD1" evidence="6">
    <location>
        <begin position="34"/>
        <end position="271"/>
    </location>
</feature>
<keyword evidence="4" id="KW-0472">Membrane</keyword>
<name>A0ABY7ER69_MYAAR</name>
<protein>
    <submittedName>
        <fullName evidence="7">APCD1-like protein</fullName>
    </submittedName>
</protein>
<dbReference type="InterPro" id="IPR029405">
    <property type="entry name" value="APCDD1_dom"/>
</dbReference>
<evidence type="ECO:0000256" key="2">
    <source>
        <dbReference type="ARBA" id="ARBA00022692"/>
    </source>
</evidence>
<evidence type="ECO:0000313" key="7">
    <source>
        <dbReference type="EMBL" id="WAR12345.1"/>
    </source>
</evidence>
<feature type="domain" description="APCDD1" evidence="6">
    <location>
        <begin position="272"/>
        <end position="472"/>
    </location>
</feature>
<keyword evidence="2" id="KW-0812">Transmembrane</keyword>
<evidence type="ECO:0000256" key="4">
    <source>
        <dbReference type="ARBA" id="ARBA00023136"/>
    </source>
</evidence>
<organism evidence="7 8">
    <name type="scientific">Mya arenaria</name>
    <name type="common">Soft-shell clam</name>
    <dbReference type="NCBI Taxonomy" id="6604"/>
    <lineage>
        <taxon>Eukaryota</taxon>
        <taxon>Metazoa</taxon>
        <taxon>Spiralia</taxon>
        <taxon>Lophotrochozoa</taxon>
        <taxon>Mollusca</taxon>
        <taxon>Bivalvia</taxon>
        <taxon>Autobranchia</taxon>
        <taxon>Heteroconchia</taxon>
        <taxon>Euheterodonta</taxon>
        <taxon>Imparidentia</taxon>
        <taxon>Neoheterodontei</taxon>
        <taxon>Myida</taxon>
        <taxon>Myoidea</taxon>
        <taxon>Myidae</taxon>
        <taxon>Mya</taxon>
    </lineage>
</organism>
<dbReference type="Pfam" id="PF14921">
    <property type="entry name" value="APCDDC"/>
    <property type="match status" value="2"/>
</dbReference>
<keyword evidence="8" id="KW-1185">Reference proteome</keyword>